<reference evidence="10 11" key="1">
    <citation type="submission" date="2020-06" db="EMBL/GenBank/DDBJ databases">
        <authorList>
            <person name="Scott K."/>
        </authorList>
    </citation>
    <scope>NUCLEOTIDE SEQUENCE [LARGE SCALE GENOMIC DNA]</scope>
    <source>
        <strain evidence="10 11">HH1</strain>
    </source>
</reference>
<dbReference type="PANTHER" id="PTHR30574:SF1">
    <property type="entry name" value="SULPHUR TRANSPORT DOMAIN-CONTAINING PROTEIN"/>
    <property type="match status" value="1"/>
</dbReference>
<reference evidence="10 11" key="2">
    <citation type="submission" date="2020-11" db="EMBL/GenBank/DDBJ databases">
        <title>Sulfur oxidizing isolate from Hospital Hole Sinkhole.</title>
        <authorList>
            <person name="Scott K.M."/>
        </authorList>
    </citation>
    <scope>NUCLEOTIDE SEQUENCE [LARGE SCALE GENOMIC DNA]</scope>
    <source>
        <strain evidence="10 11">HH1</strain>
    </source>
</reference>
<sequence length="347" mass="38540">MLDTPYSYLLIGAMLGAVLNYFHFGFSSGFRLLIVERRTLAARALLWMLGISILGFAFILNADFGNEYSFHGFIRPLSLAIPLGAFLFGLGMQVGPGGCTSGTLNRVGQIQSFSFVTLLFMIIGGTLAAALAPYWQSLPETEPIAFQHLFGVWEGLIVQFLILFTLYRYLLKVEQQRHVGTEALIQTNKQPHSWWKAAVLLALLNSLLLLLTGSPWSIATVFPFWGIQLIELFQWPVDWAFWDYVMEHQSLTLGWWQYPVAQTAMGLIVGSLIVTIVHPRPKQSFHWNQYFSSVIGGLLMGSGAVMASGCNIGALFSGIASGSLHGWLWLAFGLLGSWVGLRLKQSR</sequence>
<feature type="transmembrane region" description="Helical" evidence="9">
    <location>
        <begin position="198"/>
        <end position="225"/>
    </location>
</feature>
<keyword evidence="3" id="KW-1003">Cell membrane</keyword>
<evidence type="ECO:0000256" key="7">
    <source>
        <dbReference type="ARBA" id="ARBA00023136"/>
    </source>
</evidence>
<dbReference type="Proteomes" id="UP001193680">
    <property type="component" value="Unassembled WGS sequence"/>
</dbReference>
<evidence type="ECO:0000256" key="9">
    <source>
        <dbReference type="SAM" id="Phobius"/>
    </source>
</evidence>
<dbReference type="PANTHER" id="PTHR30574">
    <property type="entry name" value="INNER MEMBRANE PROTEIN YEDE"/>
    <property type="match status" value="1"/>
</dbReference>
<accession>A0ABS0BUZ4</accession>
<feature type="transmembrane region" description="Helical" evidence="9">
    <location>
        <begin position="6"/>
        <end position="24"/>
    </location>
</feature>
<dbReference type="InterPro" id="IPR007272">
    <property type="entry name" value="Sulf_transp_TsuA/YedE"/>
</dbReference>
<feature type="transmembrane region" description="Helical" evidence="9">
    <location>
        <begin position="290"/>
        <end position="320"/>
    </location>
</feature>
<protein>
    <submittedName>
        <fullName evidence="10">YeeE/YedE family protein</fullName>
    </submittedName>
</protein>
<comment type="subcellular location">
    <subcellularLocation>
        <location evidence="1">Cell inner membrane</location>
        <topology evidence="1">Multi-pass membrane protein</topology>
    </subcellularLocation>
</comment>
<keyword evidence="2" id="KW-0813">Transport</keyword>
<keyword evidence="5 9" id="KW-0812">Transmembrane</keyword>
<dbReference type="Pfam" id="PF04143">
    <property type="entry name" value="Sulf_transp"/>
    <property type="match status" value="1"/>
</dbReference>
<evidence type="ECO:0000256" key="2">
    <source>
        <dbReference type="ARBA" id="ARBA00022448"/>
    </source>
</evidence>
<evidence type="ECO:0000256" key="3">
    <source>
        <dbReference type="ARBA" id="ARBA00022475"/>
    </source>
</evidence>
<keyword evidence="4" id="KW-0997">Cell inner membrane</keyword>
<keyword evidence="11" id="KW-1185">Reference proteome</keyword>
<comment type="similarity">
    <text evidence="8">Belongs to the TsuA/YedE (TC 9.B.102) family.</text>
</comment>
<feature type="transmembrane region" description="Helical" evidence="9">
    <location>
        <begin position="326"/>
        <end position="343"/>
    </location>
</feature>
<comment type="caution">
    <text evidence="10">The sequence shown here is derived from an EMBL/GenBank/DDBJ whole genome shotgun (WGS) entry which is preliminary data.</text>
</comment>
<evidence type="ECO:0000256" key="1">
    <source>
        <dbReference type="ARBA" id="ARBA00004429"/>
    </source>
</evidence>
<feature type="transmembrane region" description="Helical" evidence="9">
    <location>
        <begin position="255"/>
        <end position="278"/>
    </location>
</feature>
<evidence type="ECO:0000256" key="5">
    <source>
        <dbReference type="ARBA" id="ARBA00022692"/>
    </source>
</evidence>
<dbReference type="RefSeq" id="WP_185977796.1">
    <property type="nucleotide sequence ID" value="NZ_JACBGI020000005.1"/>
</dbReference>
<organism evidence="10 11">
    <name type="scientific">Thiomicrorhabdus heinhorstiae</name>
    <dbReference type="NCBI Taxonomy" id="2748010"/>
    <lineage>
        <taxon>Bacteria</taxon>
        <taxon>Pseudomonadati</taxon>
        <taxon>Pseudomonadota</taxon>
        <taxon>Gammaproteobacteria</taxon>
        <taxon>Thiotrichales</taxon>
        <taxon>Piscirickettsiaceae</taxon>
        <taxon>Thiomicrorhabdus</taxon>
    </lineage>
</organism>
<feature type="transmembrane region" description="Helical" evidence="9">
    <location>
        <begin position="44"/>
        <end position="61"/>
    </location>
</feature>
<proteinExistence type="inferred from homology"/>
<keyword evidence="6 9" id="KW-1133">Transmembrane helix</keyword>
<feature type="transmembrane region" description="Helical" evidence="9">
    <location>
        <begin position="73"/>
        <end position="92"/>
    </location>
</feature>
<evidence type="ECO:0000256" key="4">
    <source>
        <dbReference type="ARBA" id="ARBA00022519"/>
    </source>
</evidence>
<gene>
    <name evidence="10" type="ORF">H8792_004815</name>
</gene>
<evidence type="ECO:0000313" key="11">
    <source>
        <dbReference type="Proteomes" id="UP001193680"/>
    </source>
</evidence>
<name>A0ABS0BUZ4_9GAMM</name>
<keyword evidence="7 9" id="KW-0472">Membrane</keyword>
<evidence type="ECO:0000313" key="10">
    <source>
        <dbReference type="EMBL" id="MBF6057656.1"/>
    </source>
</evidence>
<feature type="transmembrane region" description="Helical" evidence="9">
    <location>
        <begin position="144"/>
        <end position="167"/>
    </location>
</feature>
<dbReference type="EMBL" id="JACBGI020000005">
    <property type="protein sequence ID" value="MBF6057656.1"/>
    <property type="molecule type" value="Genomic_DNA"/>
</dbReference>
<evidence type="ECO:0000256" key="6">
    <source>
        <dbReference type="ARBA" id="ARBA00022989"/>
    </source>
</evidence>
<feature type="transmembrane region" description="Helical" evidence="9">
    <location>
        <begin position="113"/>
        <end position="132"/>
    </location>
</feature>
<evidence type="ECO:0000256" key="8">
    <source>
        <dbReference type="ARBA" id="ARBA00035655"/>
    </source>
</evidence>